<evidence type="ECO:0000259" key="9">
    <source>
        <dbReference type="Pfam" id="PF03345"/>
    </source>
</evidence>
<comment type="pathway">
    <text evidence="2 8">Protein modification; protein glycosylation.</text>
</comment>
<evidence type="ECO:0000256" key="5">
    <source>
        <dbReference type="ARBA" id="ARBA00022824"/>
    </source>
</evidence>
<dbReference type="InterPro" id="IPR005013">
    <property type="entry name" value="DDOST_48_kDa_subunit"/>
</dbReference>
<comment type="function">
    <text evidence="8">Subunit of the oligosaccharyl transferase (OST) complex that catalyzes the initial transfer of a defined glycan (Glc(3)Man(9)GlcNAc(2) in eukaryotes) from the lipid carrier dolichol-pyrophosphate to an asparagine residue within an Asn-X-Ser/Thr consensus motif in nascent polypeptide chains, the first step in protein N-glycosylation. N-glycosylation occurs cotranslationally and the complex associates with the Sec61 complex at the channel-forming translocon complex that mediates protein translocation across the endoplasmic reticulum (ER).</text>
</comment>
<keyword evidence="4 8" id="KW-0812">Transmembrane</keyword>
<dbReference type="GO" id="GO:0016740">
    <property type="term" value="F:transferase activity"/>
    <property type="evidence" value="ECO:0007669"/>
    <property type="project" value="UniProtKB-KW"/>
</dbReference>
<keyword evidence="6 8" id="KW-1133">Transmembrane helix</keyword>
<evidence type="ECO:0000256" key="7">
    <source>
        <dbReference type="ARBA" id="ARBA00023136"/>
    </source>
</evidence>
<feature type="transmembrane region" description="Helical" evidence="8">
    <location>
        <begin position="106"/>
        <end position="127"/>
    </location>
</feature>
<comment type="caution">
    <text evidence="11">The sequence shown here is derived from an EMBL/GenBank/DDBJ whole genome shotgun (WGS) entry which is preliminary data.</text>
</comment>
<evidence type="ECO:0000256" key="4">
    <source>
        <dbReference type="ARBA" id="ARBA00022692"/>
    </source>
</evidence>
<comment type="similarity">
    <text evidence="3 8">Belongs to the DDOST 48 kDa subunit family.</text>
</comment>
<dbReference type="PANTHER" id="PTHR10830:SF0">
    <property type="entry name" value="DOLICHYL-DIPHOSPHOOLIGOSACCHARIDE--PROTEIN GLYCOSYLTRANSFERASE 48 KDA SUBUNIT"/>
    <property type="match status" value="1"/>
</dbReference>
<evidence type="ECO:0000256" key="8">
    <source>
        <dbReference type="RuleBase" id="RU361142"/>
    </source>
</evidence>
<comment type="caution">
    <text evidence="8">Lacks conserved residue(s) required for the propagation of feature annotation.</text>
</comment>
<keyword evidence="5 8" id="KW-0256">Endoplasmic reticulum</keyword>
<dbReference type="UniPathway" id="UPA00378"/>
<dbReference type="Pfam" id="PF23358">
    <property type="entry name" value="OST48_MD"/>
    <property type="match status" value="1"/>
</dbReference>
<proteinExistence type="inferred from homology"/>
<dbReference type="EMBL" id="RSCD01000002">
    <property type="protein sequence ID" value="RSH94866.1"/>
    <property type="molecule type" value="Genomic_DNA"/>
</dbReference>
<dbReference type="STRING" id="1890683.A0A427YV01"/>
<dbReference type="InterPro" id="IPR055459">
    <property type="entry name" value="OST48_MD"/>
</dbReference>
<gene>
    <name evidence="11" type="primary">WBP1</name>
    <name evidence="11" type="ORF">EHS25_004672</name>
</gene>
<dbReference type="AlphaFoldDB" id="A0A427YV01"/>
<feature type="domain" description="OST48 middle" evidence="10">
    <location>
        <begin position="413"/>
        <end position="560"/>
    </location>
</feature>
<dbReference type="OrthoDB" id="29105at2759"/>
<keyword evidence="7 8" id="KW-0472">Membrane</keyword>
<dbReference type="GO" id="GO:0018279">
    <property type="term" value="P:protein N-linked glycosylation via asparagine"/>
    <property type="evidence" value="ECO:0007669"/>
    <property type="project" value="UniProtKB-UniRule"/>
</dbReference>
<protein>
    <recommendedName>
        <fullName evidence="8">Dolichyl-diphosphooligosaccharide--protein glycosyltransferase subunit WBP1</fullName>
        <shortName evidence="8">Oligosaccharyl transferase subunit WBP1</shortName>
    </recommendedName>
</protein>
<evidence type="ECO:0000256" key="6">
    <source>
        <dbReference type="ARBA" id="ARBA00022989"/>
    </source>
</evidence>
<feature type="domain" description="OST48 N-terminal" evidence="9">
    <location>
        <begin position="134"/>
        <end position="398"/>
    </location>
</feature>
<dbReference type="PANTHER" id="PTHR10830">
    <property type="entry name" value="DOLICHYL-DIPHOSPHOOLIGOSACCHARIDE--PROTEIN GLYCOSYLTRANSFERASE 48 KDA SUBUNIT"/>
    <property type="match status" value="1"/>
</dbReference>
<dbReference type="Proteomes" id="UP000279259">
    <property type="component" value="Unassembled WGS sequence"/>
</dbReference>
<accession>A0A427YV01</accession>
<evidence type="ECO:0000313" key="11">
    <source>
        <dbReference type="EMBL" id="RSH94866.1"/>
    </source>
</evidence>
<evidence type="ECO:0000313" key="12">
    <source>
        <dbReference type="Proteomes" id="UP000279259"/>
    </source>
</evidence>
<evidence type="ECO:0000259" key="10">
    <source>
        <dbReference type="Pfam" id="PF23358"/>
    </source>
</evidence>
<dbReference type="Pfam" id="PF03345">
    <property type="entry name" value="OST48_N"/>
    <property type="match status" value="1"/>
</dbReference>
<feature type="transmembrane region" description="Helical" evidence="8">
    <location>
        <begin position="538"/>
        <end position="561"/>
    </location>
</feature>
<evidence type="ECO:0000256" key="2">
    <source>
        <dbReference type="ARBA" id="ARBA00004922"/>
    </source>
</evidence>
<organism evidence="11 12">
    <name type="scientific">Saitozyma podzolica</name>
    <dbReference type="NCBI Taxonomy" id="1890683"/>
    <lineage>
        <taxon>Eukaryota</taxon>
        <taxon>Fungi</taxon>
        <taxon>Dikarya</taxon>
        <taxon>Basidiomycota</taxon>
        <taxon>Agaricomycotina</taxon>
        <taxon>Tremellomycetes</taxon>
        <taxon>Tremellales</taxon>
        <taxon>Trimorphomycetaceae</taxon>
        <taxon>Saitozyma</taxon>
    </lineage>
</organism>
<dbReference type="GO" id="GO:0008250">
    <property type="term" value="C:oligosaccharyltransferase complex"/>
    <property type="evidence" value="ECO:0007669"/>
    <property type="project" value="TreeGrafter"/>
</dbReference>
<evidence type="ECO:0000256" key="3">
    <source>
        <dbReference type="ARBA" id="ARBA00008743"/>
    </source>
</evidence>
<reference evidence="11 12" key="1">
    <citation type="submission" date="2018-11" db="EMBL/GenBank/DDBJ databases">
        <title>Genome sequence of Saitozyma podzolica DSM 27192.</title>
        <authorList>
            <person name="Aliyu H."/>
            <person name="Gorte O."/>
            <person name="Ochsenreither K."/>
        </authorList>
    </citation>
    <scope>NUCLEOTIDE SEQUENCE [LARGE SCALE GENOMIC DNA]</scope>
    <source>
        <strain evidence="11 12">DSM 27192</strain>
    </source>
</reference>
<keyword evidence="12" id="KW-1185">Reference proteome</keyword>
<name>A0A427YV01_9TREE</name>
<comment type="subcellular location">
    <subcellularLocation>
        <location evidence="8">Endoplasmic reticulum membrane</location>
        <topology evidence="8">Single-pass type I membrane protein</topology>
    </subcellularLocation>
    <subcellularLocation>
        <location evidence="1">Membrane</location>
        <topology evidence="1">Single-pass type I membrane protein</topology>
    </subcellularLocation>
</comment>
<comment type="subunit">
    <text evidence="8">Component of the oligosaccharyltransferase (OST) complex.</text>
</comment>
<sequence>MKASVDGKNEKEGRTDVCDAETNQQDKFSLVLDRQSGGDVGSAFRGYRRNVAVTWSPSALSRLHVATDCELIYRPGCLSAIASSSAPSHPSPKAPGQKLQGSIHLFVMRLALSAVLSLLGLAGLSAARSSTGDRVLVILEPQLAQDDYSKFWASLKERGYELTFKGPKDDTAKLFEYDEPQYDHLIMYAPSAKAFAESLSPRALLDAQFNGINTLYLLSPNISEINRDTFREYDLEFAERDSLLLDAFSHPPDVPLSTVLLPPPSTLVPNAAILSPSTLSAGPIVYPSGTVHSLGLNPYLVEVLHAPKTAYVGEERPLDADEAEVEAATSGKGAKEAILTGKKAALVSAMQTRDNARIGFVGSGAMLRDEYWGATVKGPDGRSHESSNAEFISDFTKWLFQETGVVKVISTTHHREGESAPLELYRIKDDLTYSMTVAAHYTTPNGTSYWGPWHADDVQMDFTMLDPHIRTALKEDKSVSPEVGTTYTAKFRAPDRHGVFKFVVEYWRPGWSYIRTSDTASVIPFRHDEYPRFIDGAWPFYTACFSMSFAFLLFCTIWVSTTADRTTGDKKKSE</sequence>
<keyword evidence="11" id="KW-0808">Transferase</keyword>
<evidence type="ECO:0000256" key="1">
    <source>
        <dbReference type="ARBA" id="ARBA00004479"/>
    </source>
</evidence>
<dbReference type="InterPro" id="IPR055457">
    <property type="entry name" value="OST48_N"/>
</dbReference>